<dbReference type="CDD" id="cd15904">
    <property type="entry name" value="TSPO_MBR"/>
    <property type="match status" value="1"/>
</dbReference>
<dbReference type="NCBIfam" id="NF047825">
    <property type="entry name" value="T-richsensTspOAlph"/>
    <property type="match status" value="1"/>
</dbReference>
<evidence type="ECO:0000256" key="1">
    <source>
        <dbReference type="ARBA" id="ARBA00004141"/>
    </source>
</evidence>
<accession>A0AAE4YAF6</accession>
<gene>
    <name evidence="7" type="ORF">GV832_02435</name>
</gene>
<dbReference type="PANTHER" id="PTHR10057:SF0">
    <property type="entry name" value="TRANSLOCATOR PROTEIN"/>
    <property type="match status" value="1"/>
</dbReference>
<keyword evidence="5 6" id="KW-0472">Membrane</keyword>
<evidence type="ECO:0000256" key="3">
    <source>
        <dbReference type="ARBA" id="ARBA00022692"/>
    </source>
</evidence>
<dbReference type="Proteomes" id="UP001193501">
    <property type="component" value="Unassembled WGS sequence"/>
</dbReference>
<feature type="transmembrane region" description="Helical" evidence="6">
    <location>
        <begin position="43"/>
        <end position="64"/>
    </location>
</feature>
<dbReference type="Pfam" id="PF03073">
    <property type="entry name" value="TspO_MBR"/>
    <property type="match status" value="1"/>
</dbReference>
<dbReference type="FunFam" id="1.20.1260.100:FF:000001">
    <property type="entry name" value="translocator protein 2"/>
    <property type="match status" value="1"/>
</dbReference>
<reference evidence="7" key="1">
    <citation type="submission" date="2020-01" db="EMBL/GenBank/DDBJ databases">
        <authorList>
            <person name="Chen W.-M."/>
        </authorList>
    </citation>
    <scope>NUCLEOTIDE SEQUENCE</scope>
    <source>
        <strain evidence="7">CYK-10</strain>
    </source>
</reference>
<comment type="similarity">
    <text evidence="2">Belongs to the TspO/BZRP family.</text>
</comment>
<dbReference type="InterPro" id="IPR038330">
    <property type="entry name" value="TspO/MBR-related_sf"/>
</dbReference>
<dbReference type="PANTHER" id="PTHR10057">
    <property type="entry name" value="PERIPHERAL-TYPE BENZODIAZEPINE RECEPTOR"/>
    <property type="match status" value="1"/>
</dbReference>
<organism evidence="7 8">
    <name type="scientific">Stagnihabitans tardus</name>
    <dbReference type="NCBI Taxonomy" id="2699202"/>
    <lineage>
        <taxon>Bacteria</taxon>
        <taxon>Pseudomonadati</taxon>
        <taxon>Pseudomonadota</taxon>
        <taxon>Alphaproteobacteria</taxon>
        <taxon>Rhodobacterales</taxon>
        <taxon>Paracoccaceae</taxon>
        <taxon>Stagnihabitans</taxon>
    </lineage>
</organism>
<dbReference type="RefSeq" id="WP_168773239.1">
    <property type="nucleotide sequence ID" value="NZ_JAABNR010000002.1"/>
</dbReference>
<dbReference type="Gene3D" id="1.20.1260.100">
    <property type="entry name" value="TspO/MBR protein"/>
    <property type="match status" value="1"/>
</dbReference>
<evidence type="ECO:0000256" key="4">
    <source>
        <dbReference type="ARBA" id="ARBA00022989"/>
    </source>
</evidence>
<protein>
    <submittedName>
        <fullName evidence="7">Sensory protein TspO</fullName>
    </submittedName>
</protein>
<dbReference type="GO" id="GO:0016020">
    <property type="term" value="C:membrane"/>
    <property type="evidence" value="ECO:0007669"/>
    <property type="project" value="UniProtKB-SubCell"/>
</dbReference>
<dbReference type="EMBL" id="JAABNR010000002">
    <property type="protein sequence ID" value="NBZ86425.1"/>
    <property type="molecule type" value="Genomic_DNA"/>
</dbReference>
<sequence length="155" mass="17040">MDLTLFFIHLAACAAPATTGAMFQPGEWYNGLKKPTWTPPRWAFPVAWTTFYILMSAAAARVGALEGPGVGQAMGLWSLQIAFNTLWTPVFFGLKRMRAALFVMAALWTSVALTTVSFLSMDLWAGLMFVPYLAWVTVAGALNLSVLRLNPDYAR</sequence>
<feature type="transmembrane region" description="Helical" evidence="6">
    <location>
        <begin position="125"/>
        <end position="147"/>
    </location>
</feature>
<name>A0AAE4YAF6_9RHOB</name>
<evidence type="ECO:0000256" key="2">
    <source>
        <dbReference type="ARBA" id="ARBA00007524"/>
    </source>
</evidence>
<keyword evidence="8" id="KW-1185">Reference proteome</keyword>
<keyword evidence="4 6" id="KW-1133">Transmembrane helix</keyword>
<dbReference type="InterPro" id="IPR004307">
    <property type="entry name" value="TspO_MBR"/>
</dbReference>
<comment type="caution">
    <text evidence="7">The sequence shown here is derived from an EMBL/GenBank/DDBJ whole genome shotgun (WGS) entry which is preliminary data.</text>
</comment>
<proteinExistence type="inferred from homology"/>
<comment type="subcellular location">
    <subcellularLocation>
        <location evidence="1">Membrane</location>
        <topology evidence="1">Multi-pass membrane protein</topology>
    </subcellularLocation>
</comment>
<evidence type="ECO:0000313" key="8">
    <source>
        <dbReference type="Proteomes" id="UP001193501"/>
    </source>
</evidence>
<dbReference type="AlphaFoldDB" id="A0AAE4YAF6"/>
<evidence type="ECO:0000256" key="6">
    <source>
        <dbReference type="SAM" id="Phobius"/>
    </source>
</evidence>
<evidence type="ECO:0000256" key="5">
    <source>
        <dbReference type="ARBA" id="ARBA00023136"/>
    </source>
</evidence>
<dbReference type="GO" id="GO:0033013">
    <property type="term" value="P:tetrapyrrole metabolic process"/>
    <property type="evidence" value="ECO:0007669"/>
    <property type="project" value="UniProtKB-ARBA"/>
</dbReference>
<keyword evidence="3 6" id="KW-0812">Transmembrane</keyword>
<feature type="transmembrane region" description="Helical" evidence="6">
    <location>
        <begin position="99"/>
        <end position="119"/>
    </location>
</feature>
<dbReference type="PIRSF" id="PIRSF005859">
    <property type="entry name" value="PBR"/>
    <property type="match status" value="1"/>
</dbReference>
<evidence type="ECO:0000313" key="7">
    <source>
        <dbReference type="EMBL" id="NBZ86425.1"/>
    </source>
</evidence>